<evidence type="ECO:0000256" key="1">
    <source>
        <dbReference type="SAM" id="Phobius"/>
    </source>
</evidence>
<reference evidence="2 3" key="1">
    <citation type="submission" date="2024-04" db="EMBL/GenBank/DDBJ databases">
        <authorList>
            <person name="Fracassetti M."/>
        </authorList>
    </citation>
    <scope>NUCLEOTIDE SEQUENCE [LARGE SCALE GENOMIC DNA]</scope>
</reference>
<evidence type="ECO:0000313" key="2">
    <source>
        <dbReference type="EMBL" id="CAL1353776.1"/>
    </source>
</evidence>
<proteinExistence type="predicted"/>
<sequence>MIENIVYRLYVLWLVPHLGCLLFLSMFRMFSQHYQAIDKQGTISIEPMDADQIVKFELEDVEESKWREKLSLTGRLFLENPPSLKTIRWIEFDLLSSLY</sequence>
<dbReference type="Proteomes" id="UP001497516">
    <property type="component" value="Chromosome 1"/>
</dbReference>
<accession>A0AAV2CD22</accession>
<gene>
    <name evidence="2" type="ORF">LTRI10_LOCUS1649</name>
</gene>
<keyword evidence="3" id="KW-1185">Reference proteome</keyword>
<organism evidence="2 3">
    <name type="scientific">Linum trigynum</name>
    <dbReference type="NCBI Taxonomy" id="586398"/>
    <lineage>
        <taxon>Eukaryota</taxon>
        <taxon>Viridiplantae</taxon>
        <taxon>Streptophyta</taxon>
        <taxon>Embryophyta</taxon>
        <taxon>Tracheophyta</taxon>
        <taxon>Spermatophyta</taxon>
        <taxon>Magnoliopsida</taxon>
        <taxon>eudicotyledons</taxon>
        <taxon>Gunneridae</taxon>
        <taxon>Pentapetalae</taxon>
        <taxon>rosids</taxon>
        <taxon>fabids</taxon>
        <taxon>Malpighiales</taxon>
        <taxon>Linaceae</taxon>
        <taxon>Linum</taxon>
    </lineage>
</organism>
<dbReference type="EMBL" id="OZ034813">
    <property type="protein sequence ID" value="CAL1353776.1"/>
    <property type="molecule type" value="Genomic_DNA"/>
</dbReference>
<protein>
    <submittedName>
        <fullName evidence="2">Uncharacterized protein</fullName>
    </submittedName>
</protein>
<keyword evidence="1" id="KW-1133">Transmembrane helix</keyword>
<keyword evidence="1" id="KW-0812">Transmembrane</keyword>
<name>A0AAV2CD22_9ROSI</name>
<feature type="transmembrane region" description="Helical" evidence="1">
    <location>
        <begin position="6"/>
        <end position="27"/>
    </location>
</feature>
<evidence type="ECO:0000313" key="3">
    <source>
        <dbReference type="Proteomes" id="UP001497516"/>
    </source>
</evidence>
<dbReference type="AlphaFoldDB" id="A0AAV2CD22"/>
<keyword evidence="1" id="KW-0472">Membrane</keyword>